<dbReference type="InterPro" id="IPR050300">
    <property type="entry name" value="GDXG_lipolytic_enzyme"/>
</dbReference>
<comment type="caution">
    <text evidence="3">The sequence shown here is derived from an EMBL/GenBank/DDBJ whole genome shotgun (WGS) entry which is preliminary data.</text>
</comment>
<protein>
    <submittedName>
        <fullName evidence="3">Alpha/beta hydrolase</fullName>
    </submittedName>
</protein>
<dbReference type="Proteomes" id="UP000664628">
    <property type="component" value="Unassembled WGS sequence"/>
</dbReference>
<dbReference type="EMBL" id="JAFMYW010000003">
    <property type="protein sequence ID" value="MBO0949254.1"/>
    <property type="molecule type" value="Genomic_DNA"/>
</dbReference>
<dbReference type="PANTHER" id="PTHR48081:SF6">
    <property type="entry name" value="PEPTIDASE S9 PROLYL OLIGOPEPTIDASE CATALYTIC DOMAIN-CONTAINING PROTEIN"/>
    <property type="match status" value="1"/>
</dbReference>
<dbReference type="SUPFAM" id="SSF53474">
    <property type="entry name" value="alpha/beta-Hydrolases"/>
    <property type="match status" value="1"/>
</dbReference>
<evidence type="ECO:0000313" key="3">
    <source>
        <dbReference type="EMBL" id="MBO0949254.1"/>
    </source>
</evidence>
<keyword evidence="1 3" id="KW-0378">Hydrolase</keyword>
<keyword evidence="4" id="KW-1185">Reference proteome</keyword>
<dbReference type="GO" id="GO:0016787">
    <property type="term" value="F:hydrolase activity"/>
    <property type="evidence" value="ECO:0007669"/>
    <property type="project" value="UniProtKB-KW"/>
</dbReference>
<dbReference type="Gene3D" id="3.40.50.1820">
    <property type="entry name" value="alpha/beta hydrolase"/>
    <property type="match status" value="1"/>
</dbReference>
<feature type="domain" description="BD-FAE-like" evidence="2">
    <location>
        <begin position="69"/>
        <end position="246"/>
    </location>
</feature>
<dbReference type="Pfam" id="PF20434">
    <property type="entry name" value="BD-FAE"/>
    <property type="match status" value="1"/>
</dbReference>
<evidence type="ECO:0000259" key="2">
    <source>
        <dbReference type="Pfam" id="PF20434"/>
    </source>
</evidence>
<dbReference type="PANTHER" id="PTHR48081">
    <property type="entry name" value="AB HYDROLASE SUPERFAMILY PROTEIN C4A8.06C"/>
    <property type="match status" value="1"/>
</dbReference>
<proteinExistence type="predicted"/>
<dbReference type="InterPro" id="IPR049492">
    <property type="entry name" value="BD-FAE-like_dom"/>
</dbReference>
<organism evidence="3 4">
    <name type="scientific">Fibrella forsythiae</name>
    <dbReference type="NCBI Taxonomy" id="2817061"/>
    <lineage>
        <taxon>Bacteria</taxon>
        <taxon>Pseudomonadati</taxon>
        <taxon>Bacteroidota</taxon>
        <taxon>Cytophagia</taxon>
        <taxon>Cytophagales</taxon>
        <taxon>Spirosomataceae</taxon>
        <taxon>Fibrella</taxon>
    </lineage>
</organism>
<reference evidence="3 4" key="1">
    <citation type="submission" date="2021-03" db="EMBL/GenBank/DDBJ databases">
        <title>Fibrella sp. HMF5405 genome sequencing and assembly.</title>
        <authorList>
            <person name="Kang H."/>
            <person name="Kim H."/>
            <person name="Bae S."/>
            <person name="Joh K."/>
        </authorList>
    </citation>
    <scope>NUCLEOTIDE SEQUENCE [LARGE SCALE GENOMIC DNA]</scope>
    <source>
        <strain evidence="3 4">HMF5405</strain>
    </source>
</reference>
<sequence length="298" mass="32174">MAQATPPQEVIPLWPANAIPNELASARSTTITEKTTTDGGILRISDVLTPTLTVYPAKAKSAGMPAGAAVMICPGGGYSILAAEHEGSDIARWFADRGVTAFVLKYRLPDPRLQQTPHEVPLSDAMQGMRIIRQLAAKYSINPDRIGVMGFSAGGHLAATLSTHYDKGAKADQMAKPNFSILMYPVITFGDKAHAGSRTKLLGTLATDPTWVDYYSNEKQVSANTPPTFLVHSMNDKTVPVENSINYYLACLQQKVIAEMHLYPTGGHGFALRTKSGESVANWPTALEGWMKQLVMGN</sequence>
<dbReference type="InterPro" id="IPR029058">
    <property type="entry name" value="AB_hydrolase_fold"/>
</dbReference>
<accession>A0ABS3JGW8</accession>
<name>A0ABS3JGW8_9BACT</name>
<gene>
    <name evidence="3" type="ORF">J2I46_11725</name>
</gene>
<evidence type="ECO:0000256" key="1">
    <source>
        <dbReference type="ARBA" id="ARBA00022801"/>
    </source>
</evidence>
<evidence type="ECO:0000313" key="4">
    <source>
        <dbReference type="Proteomes" id="UP000664628"/>
    </source>
</evidence>